<gene>
    <name evidence="2" type="ORF">D2E23_1095</name>
</gene>
<name>A0A430FEL6_9BIFI</name>
<dbReference type="OrthoDB" id="3240602at2"/>
<organism evidence="2 3">
    <name type="scientific">Bifidobacterium callimiconis</name>
    <dbReference type="NCBI Taxonomy" id="2306973"/>
    <lineage>
        <taxon>Bacteria</taxon>
        <taxon>Bacillati</taxon>
        <taxon>Actinomycetota</taxon>
        <taxon>Actinomycetes</taxon>
        <taxon>Bifidobacteriales</taxon>
        <taxon>Bifidobacteriaceae</taxon>
        <taxon>Bifidobacterium</taxon>
    </lineage>
</organism>
<feature type="region of interest" description="Disordered" evidence="1">
    <location>
        <begin position="105"/>
        <end position="127"/>
    </location>
</feature>
<reference evidence="2 3" key="1">
    <citation type="submission" date="2018-09" db="EMBL/GenBank/DDBJ databases">
        <title>Characterization of the phylogenetic diversity of five novel species belonging to the genus Bifidobacterium.</title>
        <authorList>
            <person name="Lugli G.A."/>
            <person name="Duranti S."/>
            <person name="Milani C."/>
        </authorList>
    </citation>
    <scope>NUCLEOTIDE SEQUENCE [LARGE SCALE GENOMIC DNA]</scope>
    <source>
        <strain evidence="2 3">2028B</strain>
    </source>
</reference>
<feature type="region of interest" description="Disordered" evidence="1">
    <location>
        <begin position="186"/>
        <end position="216"/>
    </location>
</feature>
<evidence type="ECO:0000256" key="1">
    <source>
        <dbReference type="SAM" id="MobiDB-lite"/>
    </source>
</evidence>
<comment type="caution">
    <text evidence="2">The sequence shown here is derived from an EMBL/GenBank/DDBJ whole genome shotgun (WGS) entry which is preliminary data.</text>
</comment>
<dbReference type="Pfam" id="PF13730">
    <property type="entry name" value="HTH_36"/>
    <property type="match status" value="1"/>
</dbReference>
<accession>A0A430FEL6</accession>
<keyword evidence="3" id="KW-1185">Reference proteome</keyword>
<feature type="compositionally biased region" description="Low complexity" evidence="1">
    <location>
        <begin position="389"/>
        <end position="403"/>
    </location>
</feature>
<dbReference type="Proteomes" id="UP000288607">
    <property type="component" value="Unassembled WGS sequence"/>
</dbReference>
<sequence>MTVVTMVWVQKNVTCVGNATKSVLAYLAFRAHFDDGTASWPAVDTISHDLGIGRRTVQRAMDRLLEIGLIEFGQQDFAGFNPKTGEPVRQDRRTTVWNVVCRDIPAETVEESDPSESSPAEVDAEDDGMAVADAVGDGVMEAPETGSGQNDTPCVETERGDILSKKRDILSSKRDKMSPNIHRNTYKYISPSVPHGDISPSGGDPDDEGSVDGVAAVGGDPVGSFLDWFSSRRAELGLSRRAVSDRDRRAIASLLDRLATSGASDAVAEARRVCDHAFSDARLARRVSSPRQLARLFDEIRDAMTLDARSATSAGTYGVPDDLEHRCRRLLDGLGVEDGNDGFMARRELRRLLREGVDEAEALRAALDAGLAYQARLDAERRDREAARSRPAAPGAFRPSFAGNPMYRGAVS</sequence>
<dbReference type="RefSeq" id="WP_126029975.1">
    <property type="nucleotide sequence ID" value="NZ_QXGJ01000004.1"/>
</dbReference>
<feature type="region of interest" description="Disordered" evidence="1">
    <location>
        <begin position="382"/>
        <end position="412"/>
    </location>
</feature>
<dbReference type="AlphaFoldDB" id="A0A430FEL6"/>
<feature type="compositionally biased region" description="Low complexity" evidence="1">
    <location>
        <begin position="194"/>
        <end position="203"/>
    </location>
</feature>
<proteinExistence type="predicted"/>
<dbReference type="EMBL" id="QXGJ01000004">
    <property type="protein sequence ID" value="RSX51250.1"/>
    <property type="molecule type" value="Genomic_DNA"/>
</dbReference>
<protein>
    <submittedName>
        <fullName evidence="2">Zinc finger protein</fullName>
    </submittedName>
</protein>
<evidence type="ECO:0000313" key="2">
    <source>
        <dbReference type="EMBL" id="RSX51250.1"/>
    </source>
</evidence>
<evidence type="ECO:0000313" key="3">
    <source>
        <dbReference type="Proteomes" id="UP000288607"/>
    </source>
</evidence>